<dbReference type="EMBL" id="CP036150">
    <property type="protein sequence ID" value="QEN07233.1"/>
    <property type="molecule type" value="Genomic_DNA"/>
</dbReference>
<dbReference type="OrthoDB" id="9814848at2"/>
<accession>A0A5C1QGJ5</accession>
<keyword evidence="1" id="KW-1133">Transmembrane helix</keyword>
<proteinExistence type="predicted"/>
<evidence type="ECO:0000313" key="2">
    <source>
        <dbReference type="EMBL" id="QEN07233.1"/>
    </source>
</evidence>
<dbReference type="Pfam" id="PF14898">
    <property type="entry name" value="DUF4491"/>
    <property type="match status" value="1"/>
</dbReference>
<feature type="transmembrane region" description="Helical" evidence="1">
    <location>
        <begin position="35"/>
        <end position="54"/>
    </location>
</feature>
<name>A0A5C1QGJ5_9SPIO</name>
<dbReference type="AlphaFoldDB" id="A0A5C1QGJ5"/>
<keyword evidence="3" id="KW-1185">Reference proteome</keyword>
<dbReference type="KEGG" id="ock:EXM22_04245"/>
<organism evidence="2 3">
    <name type="scientific">Oceanispirochaeta crateris</name>
    <dbReference type="NCBI Taxonomy" id="2518645"/>
    <lineage>
        <taxon>Bacteria</taxon>
        <taxon>Pseudomonadati</taxon>
        <taxon>Spirochaetota</taxon>
        <taxon>Spirochaetia</taxon>
        <taxon>Spirochaetales</taxon>
        <taxon>Spirochaetaceae</taxon>
        <taxon>Oceanispirochaeta</taxon>
    </lineage>
</organism>
<gene>
    <name evidence="2" type="ORF">EXM22_04245</name>
</gene>
<feature type="transmembrane region" description="Helical" evidence="1">
    <location>
        <begin position="6"/>
        <end position="23"/>
    </location>
</feature>
<protein>
    <submittedName>
        <fullName evidence="2">DUF4491 family protein</fullName>
    </submittedName>
</protein>
<evidence type="ECO:0000313" key="3">
    <source>
        <dbReference type="Proteomes" id="UP000324209"/>
    </source>
</evidence>
<dbReference type="InterPro" id="IPR027890">
    <property type="entry name" value="DUF4491"/>
</dbReference>
<keyword evidence="1" id="KW-0812">Transmembrane</keyword>
<evidence type="ECO:0000256" key="1">
    <source>
        <dbReference type="SAM" id="Phobius"/>
    </source>
</evidence>
<dbReference type="RefSeq" id="WP_149485315.1">
    <property type="nucleotide sequence ID" value="NZ_CP036150.1"/>
</dbReference>
<reference evidence="2 3" key="1">
    <citation type="submission" date="2019-02" db="EMBL/GenBank/DDBJ databases">
        <title>Complete Genome Sequence and Methylome Analysis of free living Spirochaetas.</title>
        <authorList>
            <person name="Fomenkov A."/>
            <person name="Dubinina G."/>
            <person name="Leshcheva N."/>
            <person name="Mikheeva N."/>
            <person name="Grabovich M."/>
            <person name="Vincze T."/>
            <person name="Roberts R.J."/>
        </authorList>
    </citation>
    <scope>NUCLEOTIDE SEQUENCE [LARGE SCALE GENOMIC DNA]</scope>
    <source>
        <strain evidence="2 3">K2</strain>
    </source>
</reference>
<sequence length="105" mass="11846">MYIDGLAIGFLAFMIIGVLHPVVIKGEYFFGVKIWPLFLVLGLLSCGLAVILNIETLRSGFGILGFSLLWSIGELFHQKQRVEKGWFPMNPKRKSEYNVTKDGIQ</sequence>
<dbReference type="Proteomes" id="UP000324209">
    <property type="component" value="Chromosome"/>
</dbReference>
<keyword evidence="1" id="KW-0472">Membrane</keyword>